<sequence length="34" mass="4189">MLCFLDMKEIYTSFIMTEKSYCEIYQDFRINIKA</sequence>
<dbReference type="AlphaFoldDB" id="A0A0A9ASY3"/>
<dbReference type="EMBL" id="GBRH01243031">
    <property type="protein sequence ID" value="JAD54864.1"/>
    <property type="molecule type" value="Transcribed_RNA"/>
</dbReference>
<reference evidence="1" key="1">
    <citation type="submission" date="2014-09" db="EMBL/GenBank/DDBJ databases">
        <authorList>
            <person name="Magalhaes I.L.F."/>
            <person name="Oliveira U."/>
            <person name="Santos F.R."/>
            <person name="Vidigal T.H.D.A."/>
            <person name="Brescovit A.D."/>
            <person name="Santos A.J."/>
        </authorList>
    </citation>
    <scope>NUCLEOTIDE SEQUENCE</scope>
    <source>
        <tissue evidence="1">Shoot tissue taken approximately 20 cm above the soil surface</tissue>
    </source>
</reference>
<proteinExistence type="predicted"/>
<evidence type="ECO:0000313" key="1">
    <source>
        <dbReference type="EMBL" id="JAD54864.1"/>
    </source>
</evidence>
<organism evidence="1">
    <name type="scientific">Arundo donax</name>
    <name type="common">Giant reed</name>
    <name type="synonym">Donax arundinaceus</name>
    <dbReference type="NCBI Taxonomy" id="35708"/>
    <lineage>
        <taxon>Eukaryota</taxon>
        <taxon>Viridiplantae</taxon>
        <taxon>Streptophyta</taxon>
        <taxon>Embryophyta</taxon>
        <taxon>Tracheophyta</taxon>
        <taxon>Spermatophyta</taxon>
        <taxon>Magnoliopsida</taxon>
        <taxon>Liliopsida</taxon>
        <taxon>Poales</taxon>
        <taxon>Poaceae</taxon>
        <taxon>PACMAD clade</taxon>
        <taxon>Arundinoideae</taxon>
        <taxon>Arundineae</taxon>
        <taxon>Arundo</taxon>
    </lineage>
</organism>
<reference evidence="1" key="2">
    <citation type="journal article" date="2015" name="Data Brief">
        <title>Shoot transcriptome of the giant reed, Arundo donax.</title>
        <authorList>
            <person name="Barrero R.A."/>
            <person name="Guerrero F.D."/>
            <person name="Moolhuijzen P."/>
            <person name="Goolsby J.A."/>
            <person name="Tidwell J."/>
            <person name="Bellgard S.E."/>
            <person name="Bellgard M.I."/>
        </authorList>
    </citation>
    <scope>NUCLEOTIDE SEQUENCE</scope>
    <source>
        <tissue evidence="1">Shoot tissue taken approximately 20 cm above the soil surface</tissue>
    </source>
</reference>
<name>A0A0A9ASY3_ARUDO</name>
<accession>A0A0A9ASY3</accession>
<protein>
    <submittedName>
        <fullName evidence="1">Uncharacterized protein</fullName>
    </submittedName>
</protein>